<dbReference type="GO" id="GO:0005524">
    <property type="term" value="F:ATP binding"/>
    <property type="evidence" value="ECO:0007669"/>
    <property type="project" value="UniProtKB-KW"/>
</dbReference>
<keyword evidence="9" id="KW-0902">Two-component regulatory system</keyword>
<comment type="caution">
    <text evidence="12">The sequence shown here is derived from an EMBL/GenBank/DDBJ whole genome shotgun (WGS) entry which is preliminary data.</text>
</comment>
<evidence type="ECO:0000313" key="13">
    <source>
        <dbReference type="Proteomes" id="UP000637643"/>
    </source>
</evidence>
<dbReference type="PANTHER" id="PTHR45453">
    <property type="entry name" value="PHOSPHATE REGULON SENSOR PROTEIN PHOR"/>
    <property type="match status" value="1"/>
</dbReference>
<evidence type="ECO:0000256" key="1">
    <source>
        <dbReference type="ARBA" id="ARBA00000085"/>
    </source>
</evidence>
<dbReference type="InterPro" id="IPR036890">
    <property type="entry name" value="HATPase_C_sf"/>
</dbReference>
<dbReference type="GO" id="GO:0000155">
    <property type="term" value="F:phosphorelay sensor kinase activity"/>
    <property type="evidence" value="ECO:0007669"/>
    <property type="project" value="InterPro"/>
</dbReference>
<keyword evidence="10" id="KW-1133">Transmembrane helix</keyword>
<dbReference type="InterPro" id="IPR036097">
    <property type="entry name" value="HisK_dim/P_sf"/>
</dbReference>
<dbReference type="Proteomes" id="UP000637643">
    <property type="component" value="Unassembled WGS sequence"/>
</dbReference>
<comment type="catalytic activity">
    <reaction evidence="1">
        <text>ATP + protein L-histidine = ADP + protein N-phospho-L-histidine.</text>
        <dbReference type="EC" id="2.7.13.3"/>
    </reaction>
</comment>
<dbReference type="Pfam" id="PF02518">
    <property type="entry name" value="HATPase_c"/>
    <property type="match status" value="1"/>
</dbReference>
<feature type="transmembrane region" description="Helical" evidence="10">
    <location>
        <begin position="107"/>
        <end position="131"/>
    </location>
</feature>
<evidence type="ECO:0000256" key="4">
    <source>
        <dbReference type="ARBA" id="ARBA00022553"/>
    </source>
</evidence>
<evidence type="ECO:0000256" key="3">
    <source>
        <dbReference type="ARBA" id="ARBA00012438"/>
    </source>
</evidence>
<dbReference type="InterPro" id="IPR004358">
    <property type="entry name" value="Sig_transdc_His_kin-like_C"/>
</dbReference>
<feature type="domain" description="Histidine kinase" evidence="11">
    <location>
        <begin position="198"/>
        <end position="412"/>
    </location>
</feature>
<dbReference type="EMBL" id="BMKR01000002">
    <property type="protein sequence ID" value="GGF62045.1"/>
    <property type="molecule type" value="Genomic_DNA"/>
</dbReference>
<keyword evidence="4" id="KW-0597">Phosphoprotein</keyword>
<proteinExistence type="predicted"/>
<keyword evidence="8" id="KW-0067">ATP-binding</keyword>
<dbReference type="SUPFAM" id="SSF55874">
    <property type="entry name" value="ATPase domain of HSP90 chaperone/DNA topoisomerase II/histidine kinase"/>
    <property type="match status" value="1"/>
</dbReference>
<keyword evidence="5" id="KW-0808">Transferase</keyword>
<dbReference type="SUPFAM" id="SSF47384">
    <property type="entry name" value="Homodimeric domain of signal transducing histidine kinase"/>
    <property type="match status" value="1"/>
</dbReference>
<dbReference type="PANTHER" id="PTHR45453:SF1">
    <property type="entry name" value="PHOSPHATE REGULON SENSOR PROTEIN PHOR"/>
    <property type="match status" value="1"/>
</dbReference>
<dbReference type="CDD" id="cd00075">
    <property type="entry name" value="HATPase"/>
    <property type="match status" value="1"/>
</dbReference>
<dbReference type="InterPro" id="IPR003661">
    <property type="entry name" value="HisK_dim/P_dom"/>
</dbReference>
<dbReference type="Pfam" id="PF00512">
    <property type="entry name" value="HisKA"/>
    <property type="match status" value="1"/>
</dbReference>
<keyword evidence="10" id="KW-0472">Membrane</keyword>
<reference evidence="12" key="2">
    <citation type="submission" date="2020-09" db="EMBL/GenBank/DDBJ databases">
        <authorList>
            <person name="Sun Q."/>
            <person name="Zhou Y."/>
        </authorList>
    </citation>
    <scope>NUCLEOTIDE SEQUENCE</scope>
    <source>
        <strain evidence="12">CGMCC 1.16134</strain>
    </source>
</reference>
<keyword evidence="10" id="KW-0812">Transmembrane</keyword>
<dbReference type="Gene3D" id="1.10.287.130">
    <property type="match status" value="1"/>
</dbReference>
<keyword evidence="13" id="KW-1185">Reference proteome</keyword>
<dbReference type="InterPro" id="IPR050351">
    <property type="entry name" value="BphY/WalK/GraS-like"/>
</dbReference>
<evidence type="ECO:0000256" key="7">
    <source>
        <dbReference type="ARBA" id="ARBA00022777"/>
    </source>
</evidence>
<comment type="subcellular location">
    <subcellularLocation>
        <location evidence="2">Membrane</location>
    </subcellularLocation>
</comment>
<dbReference type="GO" id="GO:0005886">
    <property type="term" value="C:plasma membrane"/>
    <property type="evidence" value="ECO:0007669"/>
    <property type="project" value="TreeGrafter"/>
</dbReference>
<reference evidence="12" key="1">
    <citation type="journal article" date="2014" name="Int. J. Syst. Evol. Microbiol.">
        <title>Complete genome sequence of Corynebacterium casei LMG S-19264T (=DSM 44701T), isolated from a smear-ripened cheese.</title>
        <authorList>
            <consortium name="US DOE Joint Genome Institute (JGI-PGF)"/>
            <person name="Walter F."/>
            <person name="Albersmeier A."/>
            <person name="Kalinowski J."/>
            <person name="Ruckert C."/>
        </authorList>
    </citation>
    <scope>NUCLEOTIDE SEQUENCE</scope>
    <source>
        <strain evidence="12">CGMCC 1.16134</strain>
    </source>
</reference>
<evidence type="ECO:0000256" key="9">
    <source>
        <dbReference type="ARBA" id="ARBA00023012"/>
    </source>
</evidence>
<gene>
    <name evidence="12" type="ORF">GCM10010912_03990</name>
</gene>
<evidence type="ECO:0000313" key="12">
    <source>
        <dbReference type="EMBL" id="GGF62045.1"/>
    </source>
</evidence>
<dbReference type="SMART" id="SM00388">
    <property type="entry name" value="HisKA"/>
    <property type="match status" value="1"/>
</dbReference>
<name>A0A917BX01_9BACL</name>
<accession>A0A917BX01</accession>
<evidence type="ECO:0000256" key="8">
    <source>
        <dbReference type="ARBA" id="ARBA00022840"/>
    </source>
</evidence>
<evidence type="ECO:0000259" key="11">
    <source>
        <dbReference type="PROSITE" id="PS50109"/>
    </source>
</evidence>
<dbReference type="AlphaFoldDB" id="A0A917BX01"/>
<dbReference type="CDD" id="cd00082">
    <property type="entry name" value="HisKA"/>
    <property type="match status" value="1"/>
</dbReference>
<dbReference type="InterPro" id="IPR003594">
    <property type="entry name" value="HATPase_dom"/>
</dbReference>
<organism evidence="12 13">
    <name type="scientific">Paenibacillus albidus</name>
    <dbReference type="NCBI Taxonomy" id="2041023"/>
    <lineage>
        <taxon>Bacteria</taxon>
        <taxon>Bacillati</taxon>
        <taxon>Bacillota</taxon>
        <taxon>Bacilli</taxon>
        <taxon>Bacillales</taxon>
        <taxon>Paenibacillaceae</taxon>
        <taxon>Paenibacillus</taxon>
    </lineage>
</organism>
<keyword evidence="7 12" id="KW-0418">Kinase</keyword>
<dbReference type="GO" id="GO:0016036">
    <property type="term" value="P:cellular response to phosphate starvation"/>
    <property type="evidence" value="ECO:0007669"/>
    <property type="project" value="TreeGrafter"/>
</dbReference>
<dbReference type="PROSITE" id="PS50109">
    <property type="entry name" value="HIS_KIN"/>
    <property type="match status" value="1"/>
</dbReference>
<dbReference type="InterPro" id="IPR005467">
    <property type="entry name" value="His_kinase_dom"/>
</dbReference>
<dbReference type="SMART" id="SM00387">
    <property type="entry name" value="HATPase_c"/>
    <property type="match status" value="1"/>
</dbReference>
<evidence type="ECO:0000256" key="10">
    <source>
        <dbReference type="SAM" id="Phobius"/>
    </source>
</evidence>
<dbReference type="EC" id="2.7.13.3" evidence="3"/>
<evidence type="ECO:0000256" key="6">
    <source>
        <dbReference type="ARBA" id="ARBA00022741"/>
    </source>
</evidence>
<evidence type="ECO:0000256" key="5">
    <source>
        <dbReference type="ARBA" id="ARBA00022679"/>
    </source>
</evidence>
<keyword evidence="6" id="KW-0547">Nucleotide-binding</keyword>
<sequence>MGIMVGKNIKLLFAAIAAILLGALLAGQLTVKLMADDYKQRMLTHDYELAGYLTESGLPPHRIAALFTASKTGEQAAAGQRLLNGAAYNGDTPISLLPEVAGFQQKYALLLLALSVCFGLALLTVLLLFILRQNAMLKRANAALIGFMEGDVKLRLDDQAEGSFSRLFTSINMLATSLTAHISRERQNKEFLRDIISDISHQLKTPLAALLMYGEIIQDERTGNDVVDKFTSKSRRELLRMEHLIQSLLKLARLDAGAIALEQAEQPLRAVLEAAMQGFRTRAELEGKTVVLTCRGDIRLNCDKEWLLEAVSNIVKNALDHTEAGDKLEIAGDETPLFTGITITDNGAGIHPEDIHSVFKRFYRSRFSKDKQGAGIGLTLSRSIVEKHGGTITVESKLSKGTIFRIVFPKLTIL</sequence>
<protein>
    <recommendedName>
        <fullName evidence="3">histidine kinase</fullName>
        <ecNumber evidence="3">2.7.13.3</ecNumber>
    </recommendedName>
</protein>
<dbReference type="Gene3D" id="3.30.565.10">
    <property type="entry name" value="Histidine kinase-like ATPase, C-terminal domain"/>
    <property type="match status" value="1"/>
</dbReference>
<dbReference type="GO" id="GO:0004721">
    <property type="term" value="F:phosphoprotein phosphatase activity"/>
    <property type="evidence" value="ECO:0007669"/>
    <property type="project" value="TreeGrafter"/>
</dbReference>
<evidence type="ECO:0000256" key="2">
    <source>
        <dbReference type="ARBA" id="ARBA00004370"/>
    </source>
</evidence>
<dbReference type="PRINTS" id="PR00344">
    <property type="entry name" value="BCTRLSENSOR"/>
</dbReference>